<name>A0A8J2KPN3_9HEXA</name>
<dbReference type="Proteomes" id="UP000708208">
    <property type="component" value="Unassembled WGS sequence"/>
</dbReference>
<comment type="caution">
    <text evidence="1">The sequence shown here is derived from an EMBL/GenBank/DDBJ whole genome shotgun (WGS) entry which is preliminary data.</text>
</comment>
<dbReference type="AlphaFoldDB" id="A0A8J2KPN3"/>
<organism evidence="1 2">
    <name type="scientific">Allacma fusca</name>
    <dbReference type="NCBI Taxonomy" id="39272"/>
    <lineage>
        <taxon>Eukaryota</taxon>
        <taxon>Metazoa</taxon>
        <taxon>Ecdysozoa</taxon>
        <taxon>Arthropoda</taxon>
        <taxon>Hexapoda</taxon>
        <taxon>Collembola</taxon>
        <taxon>Symphypleona</taxon>
        <taxon>Sminthuridae</taxon>
        <taxon>Allacma</taxon>
    </lineage>
</organism>
<evidence type="ECO:0000313" key="2">
    <source>
        <dbReference type="Proteomes" id="UP000708208"/>
    </source>
</evidence>
<sequence>MQLGEIVYRDTYDCAYWSLPHTQEEHYRNRRIKIELKEYVIPYKDDKYLILNPEAPPSQWQFRRNNNTKSQHLQEQTLTDILIHGRLPISSQNNQY</sequence>
<dbReference type="EMBL" id="CAJVCH010489105">
    <property type="protein sequence ID" value="CAG7820748.1"/>
    <property type="molecule type" value="Genomic_DNA"/>
</dbReference>
<protein>
    <submittedName>
        <fullName evidence="1">Uncharacterized protein</fullName>
    </submittedName>
</protein>
<keyword evidence="2" id="KW-1185">Reference proteome</keyword>
<reference evidence="1" key="1">
    <citation type="submission" date="2021-06" db="EMBL/GenBank/DDBJ databases">
        <authorList>
            <person name="Hodson N. C."/>
            <person name="Mongue J. A."/>
            <person name="Jaron S. K."/>
        </authorList>
    </citation>
    <scope>NUCLEOTIDE SEQUENCE</scope>
</reference>
<accession>A0A8J2KPN3</accession>
<proteinExistence type="predicted"/>
<evidence type="ECO:0000313" key="1">
    <source>
        <dbReference type="EMBL" id="CAG7820748.1"/>
    </source>
</evidence>
<gene>
    <name evidence="1" type="ORF">AFUS01_LOCUS31122</name>
</gene>